<gene>
    <name evidence="6" type="ORF">SAMN04487819_11215</name>
</gene>
<accession>A0A1I1ZZZ3</accession>
<dbReference type="Gene3D" id="3.30.1330.30">
    <property type="match status" value="1"/>
</dbReference>
<evidence type="ECO:0000313" key="7">
    <source>
        <dbReference type="Proteomes" id="UP000198716"/>
    </source>
</evidence>
<sequence>MDRAGARHTGADPAEGRASPDKARSSLTERSARVASARKLTRRAGRERAGMFLAEGANAVLESLDSRTAERPRTEVREVLATSEGLRRVPEIAERCAASGVPLWTITERAAACLSETVTPQGLVAVCEAPATDTATVLAHRPSLVVVLLDIADPGNAGTVLRVADAAGAGAVLFAGETVDPYNGKAVRASTGSLFHLPVARERDADTVLAACRGAGLLLVGADGAARSDLHTAEESGRLDVPTAWVFGSEAHGLGEYGERLDVTLRVPIYGRAESLNLATAAAVCLYASARRVRPDVE</sequence>
<dbReference type="SMART" id="SM00967">
    <property type="entry name" value="SpoU_sub_bind"/>
    <property type="match status" value="1"/>
</dbReference>
<name>A0A1I1ZZZ3_9ACTN</name>
<dbReference type="InterPro" id="IPR029028">
    <property type="entry name" value="Alpha/beta_knot_MTases"/>
</dbReference>
<dbReference type="GO" id="GO:0003723">
    <property type="term" value="F:RNA binding"/>
    <property type="evidence" value="ECO:0007669"/>
    <property type="project" value="InterPro"/>
</dbReference>
<dbReference type="GO" id="GO:0005737">
    <property type="term" value="C:cytoplasm"/>
    <property type="evidence" value="ECO:0007669"/>
    <property type="project" value="UniProtKB-ARBA"/>
</dbReference>
<dbReference type="GO" id="GO:0032259">
    <property type="term" value="P:methylation"/>
    <property type="evidence" value="ECO:0007669"/>
    <property type="project" value="UniProtKB-KW"/>
</dbReference>
<evidence type="ECO:0000256" key="4">
    <source>
        <dbReference type="SAM" id="MobiDB-lite"/>
    </source>
</evidence>
<evidence type="ECO:0000313" key="6">
    <source>
        <dbReference type="EMBL" id="SFE36938.1"/>
    </source>
</evidence>
<evidence type="ECO:0000256" key="1">
    <source>
        <dbReference type="ARBA" id="ARBA00007228"/>
    </source>
</evidence>
<comment type="similarity">
    <text evidence="1">Belongs to the class IV-like SAM-binding methyltransferase superfamily. RNA methyltransferase TrmH family.</text>
</comment>
<dbReference type="InterPro" id="IPR051259">
    <property type="entry name" value="rRNA_Methyltransferase"/>
</dbReference>
<evidence type="ECO:0000256" key="3">
    <source>
        <dbReference type="ARBA" id="ARBA00022679"/>
    </source>
</evidence>
<protein>
    <submittedName>
        <fullName evidence="6">RNA methyltransferase, TrmH family</fullName>
    </submittedName>
</protein>
<dbReference type="Pfam" id="PF00588">
    <property type="entry name" value="SpoU_methylase"/>
    <property type="match status" value="1"/>
</dbReference>
<dbReference type="GO" id="GO:0008173">
    <property type="term" value="F:RNA methyltransferase activity"/>
    <property type="evidence" value="ECO:0007669"/>
    <property type="project" value="InterPro"/>
</dbReference>
<keyword evidence="7" id="KW-1185">Reference proteome</keyword>
<dbReference type="InterPro" id="IPR029026">
    <property type="entry name" value="tRNA_m1G_MTases_N"/>
</dbReference>
<feature type="region of interest" description="Disordered" evidence="4">
    <location>
        <begin position="1"/>
        <end position="41"/>
    </location>
</feature>
<dbReference type="EMBL" id="FOMZ01000012">
    <property type="protein sequence ID" value="SFE36938.1"/>
    <property type="molecule type" value="Genomic_DNA"/>
</dbReference>
<keyword evidence="3 6" id="KW-0808">Transferase</keyword>
<dbReference type="Pfam" id="PF22435">
    <property type="entry name" value="MRM3-like_sub_bind"/>
    <property type="match status" value="1"/>
</dbReference>
<dbReference type="SUPFAM" id="SSF55315">
    <property type="entry name" value="L30e-like"/>
    <property type="match status" value="1"/>
</dbReference>
<reference evidence="7" key="1">
    <citation type="submission" date="2016-10" db="EMBL/GenBank/DDBJ databases">
        <authorList>
            <person name="Varghese N."/>
            <person name="Submissions S."/>
        </authorList>
    </citation>
    <scope>NUCLEOTIDE SEQUENCE [LARGE SCALE GENOMIC DNA]</scope>
    <source>
        <strain evidence="7">DSM 45004</strain>
    </source>
</reference>
<proteinExistence type="inferred from homology"/>
<keyword evidence="2 6" id="KW-0489">Methyltransferase</keyword>
<evidence type="ECO:0000259" key="5">
    <source>
        <dbReference type="SMART" id="SM00967"/>
    </source>
</evidence>
<feature type="domain" description="RNA 2-O ribose methyltransferase substrate binding" evidence="5">
    <location>
        <begin position="53"/>
        <end position="133"/>
    </location>
</feature>
<dbReference type="InterPro" id="IPR053888">
    <property type="entry name" value="MRM3-like_sub_bind"/>
</dbReference>
<dbReference type="PANTHER" id="PTHR43191">
    <property type="entry name" value="RRNA METHYLTRANSFERASE 3"/>
    <property type="match status" value="1"/>
</dbReference>
<dbReference type="GO" id="GO:0006396">
    <property type="term" value="P:RNA processing"/>
    <property type="evidence" value="ECO:0007669"/>
    <property type="project" value="InterPro"/>
</dbReference>
<dbReference type="Gene3D" id="3.40.1280.10">
    <property type="match status" value="1"/>
</dbReference>
<dbReference type="InterPro" id="IPR013123">
    <property type="entry name" value="SpoU_subst-bd"/>
</dbReference>
<dbReference type="PANTHER" id="PTHR43191:SF2">
    <property type="entry name" value="RRNA METHYLTRANSFERASE 3, MITOCHONDRIAL"/>
    <property type="match status" value="1"/>
</dbReference>
<dbReference type="Proteomes" id="UP000198716">
    <property type="component" value="Unassembled WGS sequence"/>
</dbReference>
<dbReference type="InterPro" id="IPR029064">
    <property type="entry name" value="Ribosomal_eL30-like_sf"/>
</dbReference>
<dbReference type="AlphaFoldDB" id="A0A1I1ZZZ3"/>
<dbReference type="CDD" id="cd18095">
    <property type="entry name" value="SpoU-like_rRNA-MTase"/>
    <property type="match status" value="1"/>
</dbReference>
<evidence type="ECO:0000256" key="2">
    <source>
        <dbReference type="ARBA" id="ARBA00022603"/>
    </source>
</evidence>
<feature type="compositionally biased region" description="Basic and acidic residues" evidence="4">
    <location>
        <begin position="14"/>
        <end position="24"/>
    </location>
</feature>
<dbReference type="SUPFAM" id="SSF75217">
    <property type="entry name" value="alpha/beta knot"/>
    <property type="match status" value="1"/>
</dbReference>
<organism evidence="6 7">
    <name type="scientific">Actinopolyspora alba</name>
    <dbReference type="NCBI Taxonomy" id="673379"/>
    <lineage>
        <taxon>Bacteria</taxon>
        <taxon>Bacillati</taxon>
        <taxon>Actinomycetota</taxon>
        <taxon>Actinomycetes</taxon>
        <taxon>Actinopolysporales</taxon>
        <taxon>Actinopolysporaceae</taxon>
        <taxon>Actinopolyspora</taxon>
        <taxon>Actinopolyspora alba group</taxon>
    </lineage>
</organism>
<dbReference type="InterPro" id="IPR001537">
    <property type="entry name" value="SpoU_MeTrfase"/>
</dbReference>